<accession>A0AAE0FZS5</accession>
<proteinExistence type="predicted"/>
<comment type="caution">
    <text evidence="2">The sequence shown here is derived from an EMBL/GenBank/DDBJ whole genome shotgun (WGS) entry which is preliminary data.</text>
</comment>
<evidence type="ECO:0000313" key="3">
    <source>
        <dbReference type="Proteomes" id="UP001190700"/>
    </source>
</evidence>
<organism evidence="2 3">
    <name type="scientific">Cymbomonas tetramitiformis</name>
    <dbReference type="NCBI Taxonomy" id="36881"/>
    <lineage>
        <taxon>Eukaryota</taxon>
        <taxon>Viridiplantae</taxon>
        <taxon>Chlorophyta</taxon>
        <taxon>Pyramimonadophyceae</taxon>
        <taxon>Pyramimonadales</taxon>
        <taxon>Pyramimonadaceae</taxon>
        <taxon>Cymbomonas</taxon>
    </lineage>
</organism>
<reference evidence="2 3" key="1">
    <citation type="journal article" date="2015" name="Genome Biol. Evol.">
        <title>Comparative Genomics of a Bacterivorous Green Alga Reveals Evolutionary Causalities and Consequences of Phago-Mixotrophic Mode of Nutrition.</title>
        <authorList>
            <person name="Burns J.A."/>
            <person name="Paasch A."/>
            <person name="Narechania A."/>
            <person name="Kim E."/>
        </authorList>
    </citation>
    <scope>NUCLEOTIDE SEQUENCE [LARGE SCALE GENOMIC DNA]</scope>
    <source>
        <strain evidence="2 3">PLY_AMNH</strain>
    </source>
</reference>
<keyword evidence="1" id="KW-0472">Membrane</keyword>
<gene>
    <name evidence="2" type="ORF">CYMTET_23252</name>
</gene>
<keyword evidence="1" id="KW-0812">Transmembrane</keyword>
<dbReference type="EMBL" id="LGRX02011948">
    <property type="protein sequence ID" value="KAK3268236.1"/>
    <property type="molecule type" value="Genomic_DNA"/>
</dbReference>
<name>A0AAE0FZS5_9CHLO</name>
<keyword evidence="1" id="KW-1133">Transmembrane helix</keyword>
<evidence type="ECO:0000313" key="2">
    <source>
        <dbReference type="EMBL" id="KAK3268236.1"/>
    </source>
</evidence>
<protein>
    <submittedName>
        <fullName evidence="2">Uncharacterized protein</fullName>
    </submittedName>
</protein>
<sequence>MIVVVGITVGILDVCELGSHFILMSITIACGMLSEAYARGPPAPNASTHHSERQIPFAACDIAQLLIALCWGITGDIAEIVSRARIAQLWAATGVAVAYMSIARWLGNVIIFDRKKSRFVANAVYGLAFVPYATSWCALIARFALAINGAEASVPDWIIAIVIGMFFGFTGTFPIIHALSINRVIDVDAAEVAYAIAGVANKSLLGWYMWYGVNRMQTA</sequence>
<evidence type="ECO:0000256" key="1">
    <source>
        <dbReference type="SAM" id="Phobius"/>
    </source>
</evidence>
<dbReference type="Proteomes" id="UP001190700">
    <property type="component" value="Unassembled WGS sequence"/>
</dbReference>
<keyword evidence="3" id="KW-1185">Reference proteome</keyword>
<feature type="transmembrane region" description="Helical" evidence="1">
    <location>
        <begin position="157"/>
        <end position="180"/>
    </location>
</feature>
<feature type="transmembrane region" description="Helical" evidence="1">
    <location>
        <begin position="192"/>
        <end position="210"/>
    </location>
</feature>
<feature type="transmembrane region" description="Helical" evidence="1">
    <location>
        <begin position="86"/>
        <end position="107"/>
    </location>
</feature>
<dbReference type="AlphaFoldDB" id="A0AAE0FZS5"/>
<feature type="transmembrane region" description="Helical" evidence="1">
    <location>
        <begin position="119"/>
        <end position="145"/>
    </location>
</feature>